<dbReference type="Proteomes" id="UP000265520">
    <property type="component" value="Unassembled WGS sequence"/>
</dbReference>
<dbReference type="EMBL" id="LXQA010861213">
    <property type="protein sequence ID" value="MCI74453.1"/>
    <property type="molecule type" value="Genomic_DNA"/>
</dbReference>
<name>A0A392ULE4_9FABA</name>
<proteinExistence type="predicted"/>
<accession>A0A392ULE4</accession>
<feature type="non-terminal residue" evidence="1">
    <location>
        <position position="1"/>
    </location>
</feature>
<dbReference type="AlphaFoldDB" id="A0A392ULE4"/>
<protein>
    <submittedName>
        <fullName evidence="1">Uncharacterized protein</fullName>
    </submittedName>
</protein>
<evidence type="ECO:0000313" key="1">
    <source>
        <dbReference type="EMBL" id="MCI74453.1"/>
    </source>
</evidence>
<reference evidence="1 2" key="1">
    <citation type="journal article" date="2018" name="Front. Plant Sci.">
        <title>Red Clover (Trifolium pratense) and Zigzag Clover (T. medium) - A Picture of Genomic Similarities and Differences.</title>
        <authorList>
            <person name="Dluhosova J."/>
            <person name="Istvanek J."/>
            <person name="Nedelnik J."/>
            <person name="Repkova J."/>
        </authorList>
    </citation>
    <scope>NUCLEOTIDE SEQUENCE [LARGE SCALE GENOMIC DNA]</scope>
    <source>
        <strain evidence="2">cv. 10/8</strain>
        <tissue evidence="1">Leaf</tissue>
    </source>
</reference>
<evidence type="ECO:0000313" key="2">
    <source>
        <dbReference type="Proteomes" id="UP000265520"/>
    </source>
</evidence>
<organism evidence="1 2">
    <name type="scientific">Trifolium medium</name>
    <dbReference type="NCBI Taxonomy" id="97028"/>
    <lineage>
        <taxon>Eukaryota</taxon>
        <taxon>Viridiplantae</taxon>
        <taxon>Streptophyta</taxon>
        <taxon>Embryophyta</taxon>
        <taxon>Tracheophyta</taxon>
        <taxon>Spermatophyta</taxon>
        <taxon>Magnoliopsida</taxon>
        <taxon>eudicotyledons</taxon>
        <taxon>Gunneridae</taxon>
        <taxon>Pentapetalae</taxon>
        <taxon>rosids</taxon>
        <taxon>fabids</taxon>
        <taxon>Fabales</taxon>
        <taxon>Fabaceae</taxon>
        <taxon>Papilionoideae</taxon>
        <taxon>50 kb inversion clade</taxon>
        <taxon>NPAAA clade</taxon>
        <taxon>Hologalegina</taxon>
        <taxon>IRL clade</taxon>
        <taxon>Trifolieae</taxon>
        <taxon>Trifolium</taxon>
    </lineage>
</organism>
<sequence length="28" mass="2884">SEAATGDGVFCCAVGFPYRRSGWAAAYA</sequence>
<comment type="caution">
    <text evidence="1">The sequence shown here is derived from an EMBL/GenBank/DDBJ whole genome shotgun (WGS) entry which is preliminary data.</text>
</comment>
<keyword evidence="2" id="KW-1185">Reference proteome</keyword>